<accession>A0A7J9EIU3</accession>
<protein>
    <submittedName>
        <fullName evidence="1">Uncharacterized protein</fullName>
    </submittedName>
</protein>
<keyword evidence="2" id="KW-1185">Reference proteome</keyword>
<gene>
    <name evidence="1" type="ORF">Gotri_008277</name>
</gene>
<name>A0A7J9EIU3_9ROSI</name>
<dbReference type="Proteomes" id="UP000593568">
    <property type="component" value="Unassembled WGS sequence"/>
</dbReference>
<evidence type="ECO:0000313" key="1">
    <source>
        <dbReference type="EMBL" id="MBA0772967.1"/>
    </source>
</evidence>
<proteinExistence type="predicted"/>
<sequence length="27" mass="3295">MEVNKFLHHLLMLPHYWGKIYGRLALN</sequence>
<organism evidence="1 2">
    <name type="scientific">Gossypium trilobum</name>
    <dbReference type="NCBI Taxonomy" id="34281"/>
    <lineage>
        <taxon>Eukaryota</taxon>
        <taxon>Viridiplantae</taxon>
        <taxon>Streptophyta</taxon>
        <taxon>Embryophyta</taxon>
        <taxon>Tracheophyta</taxon>
        <taxon>Spermatophyta</taxon>
        <taxon>Magnoliopsida</taxon>
        <taxon>eudicotyledons</taxon>
        <taxon>Gunneridae</taxon>
        <taxon>Pentapetalae</taxon>
        <taxon>rosids</taxon>
        <taxon>malvids</taxon>
        <taxon>Malvales</taxon>
        <taxon>Malvaceae</taxon>
        <taxon>Malvoideae</taxon>
        <taxon>Gossypium</taxon>
    </lineage>
</organism>
<dbReference type="EMBL" id="JABEZW010000008">
    <property type="protein sequence ID" value="MBA0772967.1"/>
    <property type="molecule type" value="Genomic_DNA"/>
</dbReference>
<comment type="caution">
    <text evidence="1">The sequence shown here is derived from an EMBL/GenBank/DDBJ whole genome shotgun (WGS) entry which is preliminary data.</text>
</comment>
<reference evidence="1 2" key="1">
    <citation type="journal article" date="2019" name="Genome Biol. Evol.">
        <title>Insights into the evolution of the New World diploid cottons (Gossypium, subgenus Houzingenia) based on genome sequencing.</title>
        <authorList>
            <person name="Grover C.E."/>
            <person name="Arick M.A. 2nd"/>
            <person name="Thrash A."/>
            <person name="Conover J.L."/>
            <person name="Sanders W.S."/>
            <person name="Peterson D.G."/>
            <person name="Frelichowski J.E."/>
            <person name="Scheffler J.A."/>
            <person name="Scheffler B.E."/>
            <person name="Wendel J.F."/>
        </authorList>
    </citation>
    <scope>NUCLEOTIDE SEQUENCE [LARGE SCALE GENOMIC DNA]</scope>
    <source>
        <strain evidence="1">8</strain>
        <tissue evidence="1">Leaf</tissue>
    </source>
</reference>
<evidence type="ECO:0000313" key="2">
    <source>
        <dbReference type="Proteomes" id="UP000593568"/>
    </source>
</evidence>
<dbReference type="AlphaFoldDB" id="A0A7J9EIU3"/>